<dbReference type="SMART" id="SM00226">
    <property type="entry name" value="LMWPc"/>
    <property type="match status" value="1"/>
</dbReference>
<evidence type="ECO:0000259" key="1">
    <source>
        <dbReference type="SMART" id="SM00226"/>
    </source>
</evidence>
<evidence type="ECO:0000313" key="3">
    <source>
        <dbReference type="Proteomes" id="UP000481033"/>
    </source>
</evidence>
<gene>
    <name evidence="2" type="ORF">DXZ20_15170</name>
</gene>
<dbReference type="PANTHER" id="PTHR11717:SF31">
    <property type="entry name" value="LOW MOLECULAR WEIGHT PROTEIN-TYROSINE-PHOSPHATASE ETP-RELATED"/>
    <property type="match status" value="1"/>
</dbReference>
<dbReference type="RefSeq" id="WP_163699010.1">
    <property type="nucleotide sequence ID" value="NZ_QXHD01000004.1"/>
</dbReference>
<proteinExistence type="predicted"/>
<organism evidence="2 3">
    <name type="scientific">Adonisia turfae CCMR0081</name>
    <dbReference type="NCBI Taxonomy" id="2292702"/>
    <lineage>
        <taxon>Bacteria</taxon>
        <taxon>Bacillati</taxon>
        <taxon>Cyanobacteriota</taxon>
        <taxon>Adonisia</taxon>
        <taxon>Adonisia turfae</taxon>
    </lineage>
</organism>
<name>A0A6M0RLA2_9CYAN</name>
<dbReference type="GO" id="GO:0004725">
    <property type="term" value="F:protein tyrosine phosphatase activity"/>
    <property type="evidence" value="ECO:0007669"/>
    <property type="project" value="TreeGrafter"/>
</dbReference>
<protein>
    <submittedName>
        <fullName evidence="2">Low molecular weight protein arginine phosphatase</fullName>
    </submittedName>
</protein>
<dbReference type="PANTHER" id="PTHR11717">
    <property type="entry name" value="LOW MOLECULAR WEIGHT PROTEIN TYROSINE PHOSPHATASE"/>
    <property type="match status" value="1"/>
</dbReference>
<dbReference type="Gene3D" id="3.40.50.2300">
    <property type="match status" value="1"/>
</dbReference>
<dbReference type="InterPro" id="IPR023485">
    <property type="entry name" value="Ptyr_pPase"/>
</dbReference>
<dbReference type="SUPFAM" id="SSF52788">
    <property type="entry name" value="Phosphotyrosine protein phosphatases I"/>
    <property type="match status" value="1"/>
</dbReference>
<accession>A0A6M0RLA2</accession>
<dbReference type="EMBL" id="QXHD01000004">
    <property type="protein sequence ID" value="NEZ56995.1"/>
    <property type="molecule type" value="Genomic_DNA"/>
</dbReference>
<dbReference type="InterPro" id="IPR050438">
    <property type="entry name" value="LMW_PTPase"/>
</dbReference>
<feature type="domain" description="Phosphotyrosine protein phosphatase I" evidence="1">
    <location>
        <begin position="1"/>
        <end position="142"/>
    </location>
</feature>
<sequence>MKILFVCDGNICRSPTAATFLCSMLENGSIEVRSAGIYASEGRPMINKMQQTLAEYGFSVEHCSQKISSENLAWADLIFTMTRPQKFLLISMVPAIADKVYTIQEYIGHPAQDIPVPHGETLQAYRQCAEFIQRSCVLLYRELCQAGCDRNK</sequence>
<dbReference type="Pfam" id="PF01451">
    <property type="entry name" value="LMWPc"/>
    <property type="match status" value="1"/>
</dbReference>
<evidence type="ECO:0000313" key="2">
    <source>
        <dbReference type="EMBL" id="NEZ56995.1"/>
    </source>
</evidence>
<reference evidence="2 3" key="1">
    <citation type="journal article" date="2020" name="Microb. Ecol.">
        <title>Ecogenomics of the Marine Benthic Filamentous Cyanobacterium Adonisia.</title>
        <authorList>
            <person name="Walter J.M."/>
            <person name="Coutinho F.H."/>
            <person name="Leomil L."/>
            <person name="Hargreaves P.I."/>
            <person name="Campeao M.E."/>
            <person name="Vieira V.V."/>
            <person name="Silva B.S."/>
            <person name="Fistarol G.O."/>
            <person name="Salomon P.S."/>
            <person name="Sawabe T."/>
            <person name="Mino S."/>
            <person name="Hosokawa M."/>
            <person name="Miyashita H."/>
            <person name="Maruyama F."/>
            <person name="van Verk M.C."/>
            <person name="Dutilh B.E."/>
            <person name="Thompson C.C."/>
            <person name="Thompson F.L."/>
        </authorList>
    </citation>
    <scope>NUCLEOTIDE SEQUENCE [LARGE SCALE GENOMIC DNA]</scope>
    <source>
        <strain evidence="2 3">CCMR0081</strain>
    </source>
</reference>
<dbReference type="InterPro" id="IPR036196">
    <property type="entry name" value="Ptyr_pPase_sf"/>
</dbReference>
<dbReference type="AlphaFoldDB" id="A0A6M0RLA2"/>
<comment type="caution">
    <text evidence="2">The sequence shown here is derived from an EMBL/GenBank/DDBJ whole genome shotgun (WGS) entry which is preliminary data.</text>
</comment>
<keyword evidence="3" id="KW-1185">Reference proteome</keyword>
<dbReference type="Proteomes" id="UP000481033">
    <property type="component" value="Unassembled WGS sequence"/>
</dbReference>